<dbReference type="PANTHER" id="PTHR13076:SF9">
    <property type="entry name" value="COILED-COIL AND C2 DOMAIN-CONTAINING PROTEIN 1-LIKE"/>
    <property type="match status" value="1"/>
</dbReference>
<keyword evidence="6" id="KW-1185">Reference proteome</keyword>
<evidence type="ECO:0000256" key="2">
    <source>
        <dbReference type="SAM" id="MobiDB-lite"/>
    </source>
</evidence>
<dbReference type="AlphaFoldDB" id="A0A4C1V053"/>
<proteinExistence type="inferred from homology"/>
<protein>
    <submittedName>
        <fullName evidence="5">Coiled-coil and C2 domain-containing protein 1-like</fullName>
    </submittedName>
</protein>
<dbReference type="InterPro" id="IPR012337">
    <property type="entry name" value="RNaseH-like_sf"/>
</dbReference>
<comment type="similarity">
    <text evidence="1">Belongs to the CC2D1 family.</text>
</comment>
<evidence type="ECO:0000259" key="4">
    <source>
        <dbReference type="PROSITE" id="PS50879"/>
    </source>
</evidence>
<dbReference type="PROSITE" id="PS50004">
    <property type="entry name" value="C2"/>
    <property type="match status" value="1"/>
</dbReference>
<feature type="compositionally biased region" description="Pro residues" evidence="2">
    <location>
        <begin position="560"/>
        <end position="574"/>
    </location>
</feature>
<reference evidence="5 6" key="1">
    <citation type="journal article" date="2019" name="Commun. Biol.">
        <title>The bagworm genome reveals a unique fibroin gene that provides high tensile strength.</title>
        <authorList>
            <person name="Kono N."/>
            <person name="Nakamura H."/>
            <person name="Ohtoshi R."/>
            <person name="Tomita M."/>
            <person name="Numata K."/>
            <person name="Arakawa K."/>
        </authorList>
    </citation>
    <scope>NUCLEOTIDE SEQUENCE [LARGE SCALE GENOMIC DNA]</scope>
</reference>
<feature type="domain" description="C2" evidence="3">
    <location>
        <begin position="728"/>
        <end position="880"/>
    </location>
</feature>
<dbReference type="GO" id="GO:0003676">
    <property type="term" value="F:nucleic acid binding"/>
    <property type="evidence" value="ECO:0007669"/>
    <property type="project" value="InterPro"/>
</dbReference>
<dbReference type="Pfam" id="PF00168">
    <property type="entry name" value="C2"/>
    <property type="match status" value="1"/>
</dbReference>
<evidence type="ECO:0000259" key="3">
    <source>
        <dbReference type="PROSITE" id="PS50004"/>
    </source>
</evidence>
<gene>
    <name evidence="5" type="primary">l(2)gd1</name>
    <name evidence="5" type="ORF">EVAR_80877_1</name>
</gene>
<accession>A0A4C1V053</accession>
<dbReference type="Pfam" id="PF00075">
    <property type="entry name" value="RNase_H"/>
    <property type="match status" value="1"/>
</dbReference>
<dbReference type="InterPro" id="IPR006608">
    <property type="entry name" value="CC2D1A/B_DM14"/>
</dbReference>
<dbReference type="GO" id="GO:0004523">
    <property type="term" value="F:RNA-DNA hybrid ribonuclease activity"/>
    <property type="evidence" value="ECO:0007669"/>
    <property type="project" value="InterPro"/>
</dbReference>
<feature type="domain" description="RNase H type-1" evidence="4">
    <location>
        <begin position="167"/>
        <end position="299"/>
    </location>
</feature>
<evidence type="ECO:0000313" key="5">
    <source>
        <dbReference type="EMBL" id="GBP32111.1"/>
    </source>
</evidence>
<dbReference type="SMART" id="SM00239">
    <property type="entry name" value="C2"/>
    <property type="match status" value="1"/>
</dbReference>
<dbReference type="InterPro" id="IPR036397">
    <property type="entry name" value="RNaseH_sf"/>
</dbReference>
<dbReference type="STRING" id="151549.A0A4C1V053"/>
<dbReference type="Proteomes" id="UP000299102">
    <property type="component" value="Unassembled WGS sequence"/>
</dbReference>
<name>A0A4C1V053_EUMVA</name>
<dbReference type="Pfam" id="PF21528">
    <property type="entry name" value="CC2D1A-B_DM14"/>
    <property type="match status" value="2"/>
</dbReference>
<evidence type="ECO:0000313" key="6">
    <source>
        <dbReference type="Proteomes" id="UP000299102"/>
    </source>
</evidence>
<dbReference type="SUPFAM" id="SSF53098">
    <property type="entry name" value="Ribonuclease H-like"/>
    <property type="match status" value="1"/>
</dbReference>
<dbReference type="PROSITE" id="PS50879">
    <property type="entry name" value="RNASE_H_1"/>
    <property type="match status" value="1"/>
</dbReference>
<dbReference type="Gene3D" id="2.60.40.150">
    <property type="entry name" value="C2 domain"/>
    <property type="match status" value="1"/>
</dbReference>
<sequence length="920" mass="103327">MVSLDIEGAFDNAWWPALKAQLLAYNCPVNLYGMVKGYLRDREVIVRYAGGGVQKGNFQGLHTGLYSRSNLLESHSGLLTPRTRGTRRILSLHSALILSRLLPLDIRVREAAWLYEVKRGKDLGDTFVDRELEKPVYFGDLPHPAHVPEIGYESVEDLDSQTVDRLAVVGPQIYTDGSRIEGKVGAALTEWRDGEETWYSTLRLDPFCTVFQAEMVALQRAIRRVKNGKDGLVNIFSDSKSSLEVLTGPRTYHPLAQEARRDISGIVAEGRAVRLFWVRAHAGIAGNERADELARRAALTKKMAADYDQFPLSYAKKVIRAANLEEWQQRYAEGSTGEITKCFFPRVEQAYRVLRGIDMTSQVAQTLTGHGGFARYLFRFKLRDSPYCACDPAKIQDVLHVLEDCDMFLRERVALEMELGVRISRRRFPEILGDAHSREKFVKYCEDIVNRCNRINRSKPPPPPVEMNAELVTASSVEEALKQRLAVFQEQEEKAKESGNASKQRRMGRIVKQYKDAMRLHAAGKPLPLDELPTPPGFAPIPTEGGAQSTFSAPGTPATSPRPTPAPAPAPPPKAKPRPAVTRADKQLNVLLQRQREFKVAALEAKKNGNITQAKEHLRNAKGLEKLIEASRAGLAVDFDSIPLPPTEKQDLEDTFDVITTEDCDPNNEDDTGDVLSRLHQQLTSQLKLCLATRDHYKAMGNVAETSRFEHLAVNVKQDLDVVNMAKRLGHLPPKFHYEQRKFSVIQCNTDLNENDLELSIIRGIAYNVSNPKDVDTYVKFEFPYPQEAPVYDRTDVVKDTNNPEYNATFPLVIARGARPCLRAFKRHGIKFEVYSRGCCGARGDALCCFSGWFSKDSLLGTVTVKLAPLETQTTIHEAFPLMDGRRPAGGSLEVRLRLRTPLLQQQFDNTTHRWLVIDN</sequence>
<dbReference type="InterPro" id="IPR039725">
    <property type="entry name" value="CC2D1A/B"/>
</dbReference>
<dbReference type="Gene3D" id="3.30.420.10">
    <property type="entry name" value="Ribonuclease H-like superfamily/Ribonuclease H"/>
    <property type="match status" value="1"/>
</dbReference>
<dbReference type="CDD" id="cd09276">
    <property type="entry name" value="Rnase_HI_RT_non_LTR"/>
    <property type="match status" value="1"/>
</dbReference>
<comment type="caution">
    <text evidence="5">The sequence shown here is derived from an EMBL/GenBank/DDBJ whole genome shotgun (WGS) entry which is preliminary data.</text>
</comment>
<dbReference type="SMART" id="SM00685">
    <property type="entry name" value="DM14"/>
    <property type="match status" value="2"/>
</dbReference>
<feature type="region of interest" description="Disordered" evidence="2">
    <location>
        <begin position="526"/>
        <end position="580"/>
    </location>
</feature>
<dbReference type="InterPro" id="IPR000008">
    <property type="entry name" value="C2_dom"/>
</dbReference>
<dbReference type="SUPFAM" id="SSF49562">
    <property type="entry name" value="C2 domain (Calcium/lipid-binding domain, CaLB)"/>
    <property type="match status" value="1"/>
</dbReference>
<evidence type="ECO:0000256" key="1">
    <source>
        <dbReference type="ARBA" id="ARBA00010672"/>
    </source>
</evidence>
<dbReference type="InterPro" id="IPR035892">
    <property type="entry name" value="C2_domain_sf"/>
</dbReference>
<organism evidence="5 6">
    <name type="scientific">Eumeta variegata</name>
    <name type="common">Bagworm moth</name>
    <name type="synonym">Eumeta japonica</name>
    <dbReference type="NCBI Taxonomy" id="151549"/>
    <lineage>
        <taxon>Eukaryota</taxon>
        <taxon>Metazoa</taxon>
        <taxon>Ecdysozoa</taxon>
        <taxon>Arthropoda</taxon>
        <taxon>Hexapoda</taxon>
        <taxon>Insecta</taxon>
        <taxon>Pterygota</taxon>
        <taxon>Neoptera</taxon>
        <taxon>Endopterygota</taxon>
        <taxon>Lepidoptera</taxon>
        <taxon>Glossata</taxon>
        <taxon>Ditrysia</taxon>
        <taxon>Tineoidea</taxon>
        <taxon>Psychidae</taxon>
        <taxon>Oiketicinae</taxon>
        <taxon>Eumeta</taxon>
    </lineage>
</organism>
<dbReference type="PANTHER" id="PTHR13076">
    <property type="entry name" value="COILED-COIL AND C2 DOMAIN-CONTAINING PROTEIN 1-LIKE"/>
    <property type="match status" value="1"/>
</dbReference>
<dbReference type="GO" id="GO:0001227">
    <property type="term" value="F:DNA-binding transcription repressor activity, RNA polymerase II-specific"/>
    <property type="evidence" value="ECO:0007669"/>
    <property type="project" value="InterPro"/>
</dbReference>
<dbReference type="EMBL" id="BGZK01000255">
    <property type="protein sequence ID" value="GBP32111.1"/>
    <property type="molecule type" value="Genomic_DNA"/>
</dbReference>
<dbReference type="OrthoDB" id="19996at2759"/>
<dbReference type="InterPro" id="IPR002156">
    <property type="entry name" value="RNaseH_domain"/>
</dbReference>